<gene>
    <name evidence="6" type="ORF">GPZ80_02770</name>
</gene>
<keyword evidence="3 4" id="KW-0067">ATP-binding</keyword>
<protein>
    <submittedName>
        <fullName evidence="6">ATP-grasp domain-containing protein</fullName>
    </submittedName>
</protein>
<keyword evidence="7" id="KW-1185">Reference proteome</keyword>
<dbReference type="InterPro" id="IPR052032">
    <property type="entry name" value="ATP-dep_AA_Ligase"/>
</dbReference>
<keyword evidence="2 4" id="KW-0547">Nucleotide-binding</keyword>
<evidence type="ECO:0000256" key="4">
    <source>
        <dbReference type="PROSITE-ProRule" id="PRU00409"/>
    </source>
</evidence>
<evidence type="ECO:0000256" key="1">
    <source>
        <dbReference type="ARBA" id="ARBA00022598"/>
    </source>
</evidence>
<name>A0ABR7L080_9PSEU</name>
<accession>A0ABR7L080</accession>
<dbReference type="InterPro" id="IPR011761">
    <property type="entry name" value="ATP-grasp"/>
</dbReference>
<dbReference type="PANTHER" id="PTHR43585:SF2">
    <property type="entry name" value="ATP-GRASP ENZYME FSQD"/>
    <property type="match status" value="1"/>
</dbReference>
<dbReference type="Pfam" id="PF13535">
    <property type="entry name" value="ATP-grasp_4"/>
    <property type="match status" value="1"/>
</dbReference>
<dbReference type="RefSeq" id="WP_187218133.1">
    <property type="nucleotide sequence ID" value="NZ_JABVED010000001.1"/>
</dbReference>
<reference evidence="6 7" key="1">
    <citation type="submission" date="2020-06" db="EMBL/GenBank/DDBJ databases">
        <title>Actinokineospora xiongansis sp. nov., isolated from soil of Baiyangdian.</title>
        <authorList>
            <person name="Zhang X."/>
        </authorList>
    </citation>
    <scope>NUCLEOTIDE SEQUENCE [LARGE SCALE GENOMIC DNA]</scope>
    <source>
        <strain evidence="6 7">HBU206404</strain>
    </source>
</reference>
<dbReference type="Gene3D" id="3.30.470.20">
    <property type="entry name" value="ATP-grasp fold, B domain"/>
    <property type="match status" value="1"/>
</dbReference>
<dbReference type="PANTHER" id="PTHR43585">
    <property type="entry name" value="FUMIPYRROLE BIOSYNTHESIS PROTEIN C"/>
    <property type="match status" value="1"/>
</dbReference>
<keyword evidence="1" id="KW-0436">Ligase</keyword>
<proteinExistence type="predicted"/>
<dbReference type="PROSITE" id="PS50975">
    <property type="entry name" value="ATP_GRASP"/>
    <property type="match status" value="1"/>
</dbReference>
<feature type="domain" description="ATP-grasp" evidence="5">
    <location>
        <begin position="112"/>
        <end position="311"/>
    </location>
</feature>
<dbReference type="SUPFAM" id="SSF56059">
    <property type="entry name" value="Glutathione synthetase ATP-binding domain-like"/>
    <property type="match status" value="1"/>
</dbReference>
<evidence type="ECO:0000259" key="5">
    <source>
        <dbReference type="PROSITE" id="PS50975"/>
    </source>
</evidence>
<evidence type="ECO:0000256" key="3">
    <source>
        <dbReference type="ARBA" id="ARBA00022840"/>
    </source>
</evidence>
<evidence type="ECO:0000313" key="7">
    <source>
        <dbReference type="Proteomes" id="UP000734823"/>
    </source>
</evidence>
<dbReference type="NCBIfam" id="NF005543">
    <property type="entry name" value="PRK07206.1"/>
    <property type="match status" value="1"/>
</dbReference>
<comment type="caution">
    <text evidence="6">The sequence shown here is derived from an EMBL/GenBank/DDBJ whole genome shotgun (WGS) entry which is preliminary data.</text>
</comment>
<evidence type="ECO:0000313" key="6">
    <source>
        <dbReference type="EMBL" id="MBC6446095.1"/>
    </source>
</evidence>
<sequence length="412" mass="43843">MPTVAIVDGYSTGSALGRMLAERGVACVHVRSSANMGEYFRHAFRAEDFVDDLGFVPDTTELATRLRGRGVDRVVAGTESGVTLADTLNDLLGTPGNDISTLAARRDKAVMADVARAAGLAVPLGGTFDSADAAARWYTSAIGGAAVVKPLDSAGTDNVHFCHDVDEVRAACATILASTNLYGSPNRLVLVQERVVGTEYYVNTVSQAGVHRVAEIWRYTKRHGPNGAPIYDYEVPVDPGRAEVVSIRAFVGAVLDALGVRSSAAHTEIMVTERGPVLIETGARLGGATLPDVVEKFSGVSQAGLFAAALVNPDSLEAFDDRSPRWARTVRNVALVNPVAVSAQSGDWLSRISELPTAVAVAGNPKAGAELPMTVDLISSPGFVYLASDDPREVERDYRLLREWEQQRCYGE</sequence>
<organism evidence="6 7">
    <name type="scientific">Actinokineospora xionganensis</name>
    <dbReference type="NCBI Taxonomy" id="2684470"/>
    <lineage>
        <taxon>Bacteria</taxon>
        <taxon>Bacillati</taxon>
        <taxon>Actinomycetota</taxon>
        <taxon>Actinomycetes</taxon>
        <taxon>Pseudonocardiales</taxon>
        <taxon>Pseudonocardiaceae</taxon>
        <taxon>Actinokineospora</taxon>
    </lineage>
</organism>
<dbReference type="EMBL" id="JABVED010000001">
    <property type="protein sequence ID" value="MBC6446095.1"/>
    <property type="molecule type" value="Genomic_DNA"/>
</dbReference>
<evidence type="ECO:0000256" key="2">
    <source>
        <dbReference type="ARBA" id="ARBA00022741"/>
    </source>
</evidence>
<dbReference type="Proteomes" id="UP000734823">
    <property type="component" value="Unassembled WGS sequence"/>
</dbReference>